<dbReference type="InterPro" id="IPR036163">
    <property type="entry name" value="HMA_dom_sf"/>
</dbReference>
<reference evidence="1 2" key="1">
    <citation type="journal article" date="2016" name="Sci. Rep.">
        <title>The Dendrobium catenatum Lindl. genome sequence provides insights into polysaccharide synthase, floral development and adaptive evolution.</title>
        <authorList>
            <person name="Zhang G.Q."/>
            <person name="Xu Q."/>
            <person name="Bian C."/>
            <person name="Tsai W.C."/>
            <person name="Yeh C.M."/>
            <person name="Liu K.W."/>
            <person name="Yoshida K."/>
            <person name="Zhang L.S."/>
            <person name="Chang S.B."/>
            <person name="Chen F."/>
            <person name="Shi Y."/>
            <person name="Su Y.Y."/>
            <person name="Zhang Y.Q."/>
            <person name="Chen L.J."/>
            <person name="Yin Y."/>
            <person name="Lin M."/>
            <person name="Huang H."/>
            <person name="Deng H."/>
            <person name="Wang Z.W."/>
            <person name="Zhu S.L."/>
            <person name="Zhao X."/>
            <person name="Deng C."/>
            <person name="Niu S.C."/>
            <person name="Huang J."/>
            <person name="Wang M."/>
            <person name="Liu G.H."/>
            <person name="Yang H.J."/>
            <person name="Xiao X.J."/>
            <person name="Hsiao Y.Y."/>
            <person name="Wu W.L."/>
            <person name="Chen Y.Y."/>
            <person name="Mitsuda N."/>
            <person name="Ohme-Takagi M."/>
            <person name="Luo Y.B."/>
            <person name="Van de Peer Y."/>
            <person name="Liu Z.J."/>
        </authorList>
    </citation>
    <scope>NUCLEOTIDE SEQUENCE [LARGE SCALE GENOMIC DNA]</scope>
    <source>
        <tissue evidence="1">The whole plant</tissue>
    </source>
</reference>
<keyword evidence="2" id="KW-1185">Reference proteome</keyword>
<reference evidence="1 2" key="2">
    <citation type="journal article" date="2017" name="Nature">
        <title>The Apostasia genome and the evolution of orchids.</title>
        <authorList>
            <person name="Zhang G.Q."/>
            <person name="Liu K.W."/>
            <person name="Li Z."/>
            <person name="Lohaus R."/>
            <person name="Hsiao Y.Y."/>
            <person name="Niu S.C."/>
            <person name="Wang J.Y."/>
            <person name="Lin Y.C."/>
            <person name="Xu Q."/>
            <person name="Chen L.J."/>
            <person name="Yoshida K."/>
            <person name="Fujiwara S."/>
            <person name="Wang Z.W."/>
            <person name="Zhang Y.Q."/>
            <person name="Mitsuda N."/>
            <person name="Wang M."/>
            <person name="Liu G.H."/>
            <person name="Pecoraro L."/>
            <person name="Huang H.X."/>
            <person name="Xiao X.J."/>
            <person name="Lin M."/>
            <person name="Wu X.Y."/>
            <person name="Wu W.L."/>
            <person name="Chen Y.Y."/>
            <person name="Chang S.B."/>
            <person name="Sakamoto S."/>
            <person name="Ohme-Takagi M."/>
            <person name="Yagi M."/>
            <person name="Zeng S.J."/>
            <person name="Shen C.Y."/>
            <person name="Yeh C.M."/>
            <person name="Luo Y.B."/>
            <person name="Tsai W.C."/>
            <person name="Van de Peer Y."/>
            <person name="Liu Z.J."/>
        </authorList>
    </citation>
    <scope>NUCLEOTIDE SEQUENCE [LARGE SCALE GENOMIC DNA]</scope>
    <source>
        <tissue evidence="1">The whole plant</tissue>
    </source>
</reference>
<dbReference type="OrthoDB" id="1889242at2759"/>
<dbReference type="GO" id="GO:0046872">
    <property type="term" value="F:metal ion binding"/>
    <property type="evidence" value="ECO:0007669"/>
    <property type="project" value="InterPro"/>
</dbReference>
<evidence type="ECO:0008006" key="3">
    <source>
        <dbReference type="Google" id="ProtNLM"/>
    </source>
</evidence>
<dbReference type="AlphaFoldDB" id="A0A2I0XAX7"/>
<evidence type="ECO:0000313" key="1">
    <source>
        <dbReference type="EMBL" id="PKU85065.1"/>
    </source>
</evidence>
<dbReference type="SUPFAM" id="SSF55008">
    <property type="entry name" value="HMA, heavy metal-associated domain"/>
    <property type="match status" value="1"/>
</dbReference>
<dbReference type="Gene3D" id="3.30.70.100">
    <property type="match status" value="1"/>
</dbReference>
<name>A0A2I0XAX7_9ASPA</name>
<dbReference type="EMBL" id="KZ502004">
    <property type="protein sequence ID" value="PKU85065.1"/>
    <property type="molecule type" value="Genomic_DNA"/>
</dbReference>
<sequence length="110" mass="12140">MPPFYCMIMKINIDCAGCYRKIREALLKIEELESHLIERKLGRVSVCGEFVPQFVAIRLRKMINRRVEILEIKEAVVGSRETAGNGGHHGGEGGGGGRQRVMVAAAACNK</sequence>
<evidence type="ECO:0000313" key="2">
    <source>
        <dbReference type="Proteomes" id="UP000233837"/>
    </source>
</evidence>
<proteinExistence type="predicted"/>
<dbReference type="PANTHER" id="PTHR47294:SF3">
    <property type="entry name" value="OS08G0431150 PROTEIN"/>
    <property type="match status" value="1"/>
</dbReference>
<accession>A0A2I0XAX7</accession>
<protein>
    <recommendedName>
        <fullName evidence="3">Heavy metal-associated isoprenylated plant protein 26</fullName>
    </recommendedName>
</protein>
<dbReference type="PANTHER" id="PTHR47294">
    <property type="entry name" value="OS08G0431150 PROTEIN"/>
    <property type="match status" value="1"/>
</dbReference>
<gene>
    <name evidence="1" type="ORF">MA16_Dca022301</name>
</gene>
<dbReference type="Proteomes" id="UP000233837">
    <property type="component" value="Unassembled WGS sequence"/>
</dbReference>
<organism evidence="1 2">
    <name type="scientific">Dendrobium catenatum</name>
    <dbReference type="NCBI Taxonomy" id="906689"/>
    <lineage>
        <taxon>Eukaryota</taxon>
        <taxon>Viridiplantae</taxon>
        <taxon>Streptophyta</taxon>
        <taxon>Embryophyta</taxon>
        <taxon>Tracheophyta</taxon>
        <taxon>Spermatophyta</taxon>
        <taxon>Magnoliopsida</taxon>
        <taxon>Liliopsida</taxon>
        <taxon>Asparagales</taxon>
        <taxon>Orchidaceae</taxon>
        <taxon>Epidendroideae</taxon>
        <taxon>Malaxideae</taxon>
        <taxon>Dendrobiinae</taxon>
        <taxon>Dendrobium</taxon>
    </lineage>
</organism>